<dbReference type="OrthoDB" id="16281at2759"/>
<dbReference type="InterPro" id="IPR009091">
    <property type="entry name" value="RCC1/BLIP-II"/>
</dbReference>
<dbReference type="Pfam" id="PF00415">
    <property type="entry name" value="RCC1"/>
    <property type="match status" value="5"/>
</dbReference>
<feature type="repeat" description="RCC1" evidence="2">
    <location>
        <begin position="878"/>
        <end position="929"/>
    </location>
</feature>
<dbReference type="PROSITE" id="PS00626">
    <property type="entry name" value="RCC1_2"/>
    <property type="match status" value="1"/>
</dbReference>
<feature type="repeat" description="RCC1" evidence="2">
    <location>
        <begin position="1034"/>
        <end position="1100"/>
    </location>
</feature>
<sequence>MYELFEFVKLLSVRGSSAQKSHGHGKVAIRRFAWKEEGEVSFLALVCSNDCLLLRYDITGKPPVIKQVSWLPDKRIASMCFDPTLTWLLIVTESSNEIYILPALSIVNPNAVVNQIFKTEDVTVRSFKMTSGHVTCAVWWQTLDGRQVAIIGTKVGEILLIDLEKEEEPRKVTIDVTITDISLSQDDQQINTTLLITTVTGNQWRMLLESRTSASTFFPDLYLNEMGYDNIDGRSIPPRSILDETEENSSLFSPSQFANFQPPTVLWPQYARGRHFITAHCTVSSTLQVLDSDAEHSPLFVYKLPGGARNVILTDKLIFTMLSDSRERRLMILSNQKSENSMDEGQEFSSSAIVQEFLLPEEEKLIGVERKRYPFYYHEHHETEWANRMQAGSFIMPSKASDTVHLDASVLNIPVTTHTVLDGCVIVTDSCVYEIRPCISPERLFLHLALVLPETAPAENLAISIGLDLTTLSELAAEFMLKQSHFGKAMKLFTLSKCPPTKRTGGLARHGCVSETMIHLRSVLSSAGFELNTFERKFLSNMLLHCFVYQLQQQGSAGSAVGQSASNVHAGLSDFLSGSFSFDEQTALHLLANFSEVDLLLTLAKARGLVVDALSALAHVQAFSDVPYSALSDLVQRGFTAHLVQFGQGCLLPCLPADDLARLLMIRPQLAIQNCSVLRQILPDLQRDQLLELSRIFDPSRSVMRGTLLRLQTSRGRRTNSMSSLSSLASDNTDIQMDSNSMCVETLLEFFLLVVMHLNHQRRMAISEESSQKTLDFMAIVSDPMEQATKIERTRRQSDQHRKLCVQAQPVACGPKHAAAIRNGDLYTWGRSLQGRLGHGDVPQAVCTPTRVETLHMLKLRVEAVACGCEHTLALTQQGVYGWGNSRYGQVGVGTRHVYRRPMLVEGLQLEVVVSVQCGHYHSLALTEDHQVYSWGWGVHGQLGHGDPEDCLIPQHVRYLMNTGVVKVAAGYAHSLALTESGQVWSFGCGYFGQLGLGTNSKTSIPERISFPTTSPMIAIGTNYFHGLAVSATNRVFQWGLHPHNLRQVASSMRMARHAGVHVSEQNHFLQPSLVDTTYVHGKITKLCCGSLHNVLLADDGVIYIWGRNLEGQLGTGSRQDERIPKMLTCINDQQIVSVASGGEFNVSFDSEGGIWVWGKNDAGQLGYIKSRTSSKSTSGPSRRLVQQMQMNNDAGTPAPLKAVPLSDVSNAAWQAYIALAGCEQQWKRTSTGGTGSLAGPDALDNLPDLDKLGSDLYSSCVVPVTLKVVESICETSFCLQKSVDLGDWLTAAFISDLEDCVVQALHYRLCYVMDSVGETASEQVVDLCGKLVEYHLNVVMDKNLSTADKNRELQLLSYHALYYWEKYMLPASHLEVILLKYLPQLSPWLIQVVLRHKDNHSMDENMAPNVEESLKIRNTARKISFSAQFCLLVLKSVMDAGPAQAMTLTSGIAGGAQASGDWRAGLSVVPGAVDEDLLRQRVQLQSREKLMPRSRLWADILRNMKKDPGAIALSHSQLEHLEEQAQQAGPLSTNRNTKYQAVLFTCGHQFCGSTFSSEAVASLVTELSSSGPGRHQLPNTAALLKQLFSVGTSGRDAVLPSACPKCVLKGLLSV</sequence>
<comment type="caution">
    <text evidence="3">The sequence shown here is derived from an EMBL/GenBank/DDBJ whole genome shotgun (WGS) entry which is preliminary data.</text>
</comment>
<feature type="repeat" description="RCC1" evidence="2">
    <location>
        <begin position="982"/>
        <end position="1033"/>
    </location>
</feature>
<evidence type="ECO:0000256" key="1">
    <source>
        <dbReference type="ARBA" id="ARBA00022737"/>
    </source>
</evidence>
<organism evidence="3 4">
    <name type="scientific">Elysia chlorotica</name>
    <name type="common">Eastern emerald elysia</name>
    <name type="synonym">Sea slug</name>
    <dbReference type="NCBI Taxonomy" id="188477"/>
    <lineage>
        <taxon>Eukaryota</taxon>
        <taxon>Metazoa</taxon>
        <taxon>Spiralia</taxon>
        <taxon>Lophotrochozoa</taxon>
        <taxon>Mollusca</taxon>
        <taxon>Gastropoda</taxon>
        <taxon>Heterobranchia</taxon>
        <taxon>Euthyneura</taxon>
        <taxon>Panpulmonata</taxon>
        <taxon>Sacoglossa</taxon>
        <taxon>Placobranchoidea</taxon>
        <taxon>Plakobranchidae</taxon>
        <taxon>Elysia</taxon>
    </lineage>
</organism>
<dbReference type="PANTHER" id="PTHR22872">
    <property type="entry name" value="BTK-BINDING PROTEIN-RELATED"/>
    <property type="match status" value="1"/>
</dbReference>
<dbReference type="STRING" id="188477.A0A3S1B544"/>
<accession>A0A3S1B544</accession>
<protein>
    <submittedName>
        <fullName evidence="3">Uncharacterized protein</fullName>
    </submittedName>
</protein>
<dbReference type="SUPFAM" id="SSF50978">
    <property type="entry name" value="WD40 repeat-like"/>
    <property type="match status" value="1"/>
</dbReference>
<gene>
    <name evidence="3" type="ORF">EGW08_015955</name>
</gene>
<evidence type="ECO:0000313" key="3">
    <source>
        <dbReference type="EMBL" id="RUS76283.1"/>
    </source>
</evidence>
<feature type="repeat" description="RCC1" evidence="2">
    <location>
        <begin position="1101"/>
        <end position="1152"/>
    </location>
</feature>
<feature type="repeat" description="RCC1" evidence="2">
    <location>
        <begin position="930"/>
        <end position="981"/>
    </location>
</feature>
<dbReference type="SUPFAM" id="SSF50985">
    <property type="entry name" value="RCC1/BLIP-II"/>
    <property type="match status" value="2"/>
</dbReference>
<dbReference type="PRINTS" id="PR00633">
    <property type="entry name" value="RCCNDNSATION"/>
</dbReference>
<dbReference type="InterPro" id="IPR000408">
    <property type="entry name" value="Reg_chr_condens"/>
</dbReference>
<evidence type="ECO:0000313" key="4">
    <source>
        <dbReference type="Proteomes" id="UP000271974"/>
    </source>
</evidence>
<dbReference type="InterPro" id="IPR036322">
    <property type="entry name" value="WD40_repeat_dom_sf"/>
</dbReference>
<keyword evidence="1" id="KW-0677">Repeat</keyword>
<reference evidence="3 4" key="1">
    <citation type="submission" date="2019-01" db="EMBL/GenBank/DDBJ databases">
        <title>A draft genome assembly of the solar-powered sea slug Elysia chlorotica.</title>
        <authorList>
            <person name="Cai H."/>
            <person name="Li Q."/>
            <person name="Fang X."/>
            <person name="Li J."/>
            <person name="Curtis N.E."/>
            <person name="Altenburger A."/>
            <person name="Shibata T."/>
            <person name="Feng M."/>
            <person name="Maeda T."/>
            <person name="Schwartz J.A."/>
            <person name="Shigenobu S."/>
            <person name="Lundholm N."/>
            <person name="Nishiyama T."/>
            <person name="Yang H."/>
            <person name="Hasebe M."/>
            <person name="Li S."/>
            <person name="Pierce S.K."/>
            <person name="Wang J."/>
        </authorList>
    </citation>
    <scope>NUCLEOTIDE SEQUENCE [LARGE SCALE GENOMIC DNA]</scope>
    <source>
        <strain evidence="3">EC2010</strain>
        <tissue evidence="3">Whole organism of an adult</tissue>
    </source>
</reference>
<feature type="repeat" description="RCC1" evidence="2">
    <location>
        <begin position="824"/>
        <end position="878"/>
    </location>
</feature>
<dbReference type="EMBL" id="RQTK01000675">
    <property type="protein sequence ID" value="RUS76283.1"/>
    <property type="molecule type" value="Genomic_DNA"/>
</dbReference>
<dbReference type="Gene3D" id="2.130.10.30">
    <property type="entry name" value="Regulator of chromosome condensation 1/beta-lactamase-inhibitor protein II"/>
    <property type="match status" value="2"/>
</dbReference>
<proteinExistence type="predicted"/>
<dbReference type="PANTHER" id="PTHR22872:SF2">
    <property type="entry name" value="INHIBITOR OF BRUTON TYROSINE KINASE"/>
    <property type="match status" value="1"/>
</dbReference>
<dbReference type="InterPro" id="IPR051625">
    <property type="entry name" value="Signaling_Regulatory_Domain"/>
</dbReference>
<dbReference type="Proteomes" id="UP000271974">
    <property type="component" value="Unassembled WGS sequence"/>
</dbReference>
<evidence type="ECO:0000256" key="2">
    <source>
        <dbReference type="PROSITE-ProRule" id="PRU00235"/>
    </source>
</evidence>
<keyword evidence="4" id="KW-1185">Reference proteome</keyword>
<name>A0A3S1B544_ELYCH</name>
<dbReference type="PROSITE" id="PS50012">
    <property type="entry name" value="RCC1_3"/>
    <property type="match status" value="6"/>
</dbReference>